<dbReference type="AlphaFoldDB" id="A0A0M6YEJ9"/>
<dbReference type="PANTHER" id="PTHR43798:SF31">
    <property type="entry name" value="AB HYDROLASE SUPERFAMILY PROTEIN YCLE"/>
    <property type="match status" value="1"/>
</dbReference>
<dbReference type="EC" id="3.8.1.3" evidence="3"/>
<dbReference type="Proteomes" id="UP000049222">
    <property type="component" value="Unassembled WGS sequence"/>
</dbReference>
<name>A0A0M6YEJ9_9RHOB</name>
<evidence type="ECO:0000256" key="1">
    <source>
        <dbReference type="ARBA" id="ARBA00022801"/>
    </source>
</evidence>
<dbReference type="Pfam" id="PF00561">
    <property type="entry name" value="Abhydrolase_1"/>
    <property type="match status" value="1"/>
</dbReference>
<organism evidence="3 4">
    <name type="scientific">Jannaschia donghaensis</name>
    <dbReference type="NCBI Taxonomy" id="420998"/>
    <lineage>
        <taxon>Bacteria</taxon>
        <taxon>Pseudomonadati</taxon>
        <taxon>Pseudomonadota</taxon>
        <taxon>Alphaproteobacteria</taxon>
        <taxon>Rhodobacterales</taxon>
        <taxon>Roseobacteraceae</taxon>
        <taxon>Jannaschia</taxon>
    </lineage>
</organism>
<sequence length="293" mass="32374">MDLTRHSVTVDDGTTLAVYEAGQGAPLILLHGFPQNHRCWLPVLPELARTHRCILIDLRGYGDSDAPADDAGHTTYSKRRMGRDVLAVLDALGIDRADVAGHDRGARVAYRFALDHPNRLHRLAILEVIPTVAFWDAWNADLAQTAYHWNFLAQPAPFPERLIAADPKFWVDWTLSAWTLAKSLAPFSDDALQSYRSQAADPMRVAAMCADYRAGFHTDRAIDAADRAAGRRIAAPLHFIWGEHGFPASTGDPAAVWRDWADTVTDTSVPSGHFAMEEVPRAVGRALARFFAD</sequence>
<dbReference type="PRINTS" id="PR00412">
    <property type="entry name" value="EPOXHYDRLASE"/>
</dbReference>
<dbReference type="InterPro" id="IPR000639">
    <property type="entry name" value="Epox_hydrolase-like"/>
</dbReference>
<evidence type="ECO:0000313" key="4">
    <source>
        <dbReference type="Proteomes" id="UP000049222"/>
    </source>
</evidence>
<dbReference type="Gene3D" id="3.40.50.1820">
    <property type="entry name" value="alpha/beta hydrolase"/>
    <property type="match status" value="1"/>
</dbReference>
<dbReference type="GO" id="GO:0018785">
    <property type="term" value="F:haloacetate dehalogenase activity"/>
    <property type="evidence" value="ECO:0007669"/>
    <property type="project" value="UniProtKB-EC"/>
</dbReference>
<protein>
    <submittedName>
        <fullName evidence="3">Fluoroacetate dehalogenase</fullName>
        <ecNumber evidence="3">3.8.1.3</ecNumber>
    </submittedName>
</protein>
<dbReference type="InterPro" id="IPR000073">
    <property type="entry name" value="AB_hydrolase_1"/>
</dbReference>
<dbReference type="EMBL" id="CXSU01000005">
    <property type="protein sequence ID" value="CTQ48364.1"/>
    <property type="molecule type" value="Genomic_DNA"/>
</dbReference>
<dbReference type="PRINTS" id="PR00111">
    <property type="entry name" value="ABHYDROLASE"/>
</dbReference>
<dbReference type="InterPro" id="IPR050266">
    <property type="entry name" value="AB_hydrolase_sf"/>
</dbReference>
<dbReference type="PANTHER" id="PTHR43798">
    <property type="entry name" value="MONOACYLGLYCEROL LIPASE"/>
    <property type="match status" value="1"/>
</dbReference>
<keyword evidence="1 3" id="KW-0378">Hydrolase</keyword>
<gene>
    <name evidence="3" type="ORF">JDO7802_00366</name>
</gene>
<feature type="domain" description="AB hydrolase-1" evidence="2">
    <location>
        <begin position="26"/>
        <end position="248"/>
    </location>
</feature>
<dbReference type="InterPro" id="IPR029058">
    <property type="entry name" value="AB_hydrolase_fold"/>
</dbReference>
<evidence type="ECO:0000259" key="2">
    <source>
        <dbReference type="Pfam" id="PF00561"/>
    </source>
</evidence>
<reference evidence="3 4" key="1">
    <citation type="submission" date="2015-07" db="EMBL/GenBank/DDBJ databases">
        <authorList>
            <person name="Noorani M."/>
        </authorList>
    </citation>
    <scope>NUCLEOTIDE SEQUENCE [LARGE SCALE GENOMIC DNA]</scope>
    <source>
        <strain evidence="3 4">CECT 7802</strain>
    </source>
</reference>
<evidence type="ECO:0000313" key="3">
    <source>
        <dbReference type="EMBL" id="CTQ48364.1"/>
    </source>
</evidence>
<proteinExistence type="predicted"/>
<dbReference type="GO" id="GO:0016020">
    <property type="term" value="C:membrane"/>
    <property type="evidence" value="ECO:0007669"/>
    <property type="project" value="TreeGrafter"/>
</dbReference>
<dbReference type="RefSeq" id="WP_055082018.1">
    <property type="nucleotide sequence ID" value="NZ_CXSU01000005.1"/>
</dbReference>
<dbReference type="OrthoDB" id="9804723at2"/>
<keyword evidence="4" id="KW-1185">Reference proteome</keyword>
<dbReference type="STRING" id="420998.JDO7802_00366"/>
<accession>A0A0M6YEJ9</accession>
<dbReference type="SUPFAM" id="SSF53474">
    <property type="entry name" value="alpha/beta-Hydrolases"/>
    <property type="match status" value="1"/>
</dbReference>